<dbReference type="AlphaFoldDB" id="A0A0E3ZZM7"/>
<keyword evidence="2" id="KW-1185">Reference proteome</keyword>
<gene>
    <name evidence="1" type="ORF">SD10_02875</name>
</gene>
<dbReference type="EMBL" id="CP010429">
    <property type="protein sequence ID" value="AKD58294.1"/>
    <property type="molecule type" value="Genomic_DNA"/>
</dbReference>
<dbReference type="HOGENOM" id="CLU_1440240_0_0_10"/>
<dbReference type="Proteomes" id="UP000033054">
    <property type="component" value="Chromosome"/>
</dbReference>
<reference evidence="1 2" key="1">
    <citation type="journal article" date="2014" name="Curr. Microbiol.">
        <title>Spirosoma radiotolerans sp. nov., a gamma-radiation-resistant bacterium isolated from gamma ray-irradiated soil.</title>
        <authorList>
            <person name="Lee J.J."/>
            <person name="Srinivasan S."/>
            <person name="Lim S."/>
            <person name="Joe M."/>
            <person name="Im S."/>
            <person name="Bae S.I."/>
            <person name="Park K.R."/>
            <person name="Han J.H."/>
            <person name="Park S.H."/>
            <person name="Joo B.M."/>
            <person name="Park S.J."/>
            <person name="Kim M.K."/>
        </authorList>
    </citation>
    <scope>NUCLEOTIDE SEQUENCE [LARGE SCALE GENOMIC DNA]</scope>
    <source>
        <strain evidence="1 2">DG5A</strain>
    </source>
</reference>
<proteinExistence type="predicted"/>
<accession>A0A0E3ZZM7</accession>
<protein>
    <submittedName>
        <fullName evidence="1">Uncharacterized protein</fullName>
    </submittedName>
</protein>
<name>A0A0E3ZZM7_9BACT</name>
<organism evidence="1 2">
    <name type="scientific">Spirosoma radiotolerans</name>
    <dbReference type="NCBI Taxonomy" id="1379870"/>
    <lineage>
        <taxon>Bacteria</taxon>
        <taxon>Pseudomonadati</taxon>
        <taxon>Bacteroidota</taxon>
        <taxon>Cytophagia</taxon>
        <taxon>Cytophagales</taxon>
        <taxon>Cytophagaceae</taxon>
        <taxon>Spirosoma</taxon>
    </lineage>
</organism>
<sequence>MLFLPYWSGVTLNVAGLGSYSIGVTTPESLDKAVFREEEQVYAKGTLTLACSHIRLFKAPRLDMEGIRITNLSLAFYDNKLFAISCDYSPALKNAFVGKHGQGSHLSTVSLPTCINRQDKPLLIGGDSWMNGDIQAVAIRVEGFNSDCRQEESDWLMVASRRVITLSSDCDLGSRPYLYDRLLDGQRP</sequence>
<evidence type="ECO:0000313" key="1">
    <source>
        <dbReference type="EMBL" id="AKD58294.1"/>
    </source>
</evidence>
<dbReference type="PATRIC" id="fig|1379870.5.peg.635"/>
<evidence type="ECO:0000313" key="2">
    <source>
        <dbReference type="Proteomes" id="UP000033054"/>
    </source>
</evidence>
<dbReference type="KEGG" id="srd:SD10_02875"/>